<keyword evidence="3" id="KW-1003">Cell membrane</keyword>
<keyword evidence="4 7" id="KW-0812">Transmembrane</keyword>
<accession>A0ABU2U6N9</accession>
<comment type="caution">
    <text evidence="10">The sequence shown here is derived from an EMBL/GenBank/DDBJ whole genome shotgun (WGS) entry which is preliminary data.</text>
</comment>
<keyword evidence="11" id="KW-1185">Reference proteome</keyword>
<keyword evidence="6 7" id="KW-0472">Membrane</keyword>
<evidence type="ECO:0000256" key="4">
    <source>
        <dbReference type="ARBA" id="ARBA00022692"/>
    </source>
</evidence>
<feature type="transmembrane region" description="Helical" evidence="7">
    <location>
        <begin position="106"/>
        <end position="127"/>
    </location>
</feature>
<keyword evidence="5 7" id="KW-1133">Transmembrane helix</keyword>
<feature type="transmembrane region" description="Helical" evidence="7">
    <location>
        <begin position="170"/>
        <end position="191"/>
    </location>
</feature>
<evidence type="ECO:0000256" key="2">
    <source>
        <dbReference type="ARBA" id="ARBA00022448"/>
    </source>
</evidence>
<reference evidence="11" key="1">
    <citation type="submission" date="2023-07" db="EMBL/GenBank/DDBJ databases">
        <title>30 novel species of actinomycetes from the DSMZ collection.</title>
        <authorList>
            <person name="Nouioui I."/>
        </authorList>
    </citation>
    <scope>NUCLEOTIDE SEQUENCE [LARGE SCALE GENOMIC DNA]</scope>
    <source>
        <strain evidence="11">DSM 41699</strain>
    </source>
</reference>
<evidence type="ECO:0000313" key="11">
    <source>
        <dbReference type="Proteomes" id="UP001183809"/>
    </source>
</evidence>
<gene>
    <name evidence="10" type="ORF">RM764_38950</name>
</gene>
<evidence type="ECO:0000256" key="7">
    <source>
        <dbReference type="RuleBase" id="RU363032"/>
    </source>
</evidence>
<feature type="transmembrane region" description="Helical" evidence="7">
    <location>
        <begin position="272"/>
        <end position="291"/>
    </location>
</feature>
<sequence>MPELTRTPARPPAATLGTSAVPPPRSARRSRPRTARRRLRAASLTALVVLGAAGMLFPFLWMLITSLQPDGSGISAPSLLPTTVSGDGYRSLFHAVPFTRVAVNSLWLALASTAIQLITSSMAAYAFSRLRFRGRGLVFGCYLATMMVPLQVLIVPLFAEMKTLNLVDTYAAVLAPTLASGFGVFLLRQAIDAVPRELDEAARLDGAGHLRIFVSVVLPLVRPALATFSVFAFMASWNSFLWPLVIIRSPEFMTLPLALANLQGQFSTQWNVTMAGSVLGTLPIMILYLFAQKYVVQSVAQSGLK</sequence>
<dbReference type="CDD" id="cd06261">
    <property type="entry name" value="TM_PBP2"/>
    <property type="match status" value="1"/>
</dbReference>
<evidence type="ECO:0000256" key="3">
    <source>
        <dbReference type="ARBA" id="ARBA00022475"/>
    </source>
</evidence>
<organism evidence="10 11">
    <name type="scientific">Streptomyces gibsoniae</name>
    <dbReference type="NCBI Taxonomy" id="3075529"/>
    <lineage>
        <taxon>Bacteria</taxon>
        <taxon>Bacillati</taxon>
        <taxon>Actinomycetota</taxon>
        <taxon>Actinomycetes</taxon>
        <taxon>Kitasatosporales</taxon>
        <taxon>Streptomycetaceae</taxon>
        <taxon>Streptomyces</taxon>
    </lineage>
</organism>
<feature type="domain" description="ABC transmembrane type-1" evidence="9">
    <location>
        <begin position="102"/>
        <end position="291"/>
    </location>
</feature>
<dbReference type="Gene3D" id="1.10.3720.10">
    <property type="entry name" value="MetI-like"/>
    <property type="match status" value="1"/>
</dbReference>
<protein>
    <submittedName>
        <fullName evidence="10">Carbohydrate ABC transporter permease</fullName>
    </submittedName>
</protein>
<proteinExistence type="inferred from homology"/>
<dbReference type="SUPFAM" id="SSF161098">
    <property type="entry name" value="MetI-like"/>
    <property type="match status" value="1"/>
</dbReference>
<dbReference type="Pfam" id="PF00528">
    <property type="entry name" value="BPD_transp_1"/>
    <property type="match status" value="1"/>
</dbReference>
<dbReference type="InterPro" id="IPR035906">
    <property type="entry name" value="MetI-like_sf"/>
</dbReference>
<evidence type="ECO:0000256" key="6">
    <source>
        <dbReference type="ARBA" id="ARBA00023136"/>
    </source>
</evidence>
<feature type="region of interest" description="Disordered" evidence="8">
    <location>
        <begin position="1"/>
        <end position="35"/>
    </location>
</feature>
<comment type="subcellular location">
    <subcellularLocation>
        <location evidence="1 7">Cell membrane</location>
        <topology evidence="1 7">Multi-pass membrane protein</topology>
    </subcellularLocation>
</comment>
<feature type="transmembrane region" description="Helical" evidence="7">
    <location>
        <begin position="212"/>
        <end position="234"/>
    </location>
</feature>
<dbReference type="RefSeq" id="WP_311700330.1">
    <property type="nucleotide sequence ID" value="NZ_JAVREY010000087.1"/>
</dbReference>
<name>A0ABU2U6N9_9ACTN</name>
<evidence type="ECO:0000256" key="5">
    <source>
        <dbReference type="ARBA" id="ARBA00022989"/>
    </source>
</evidence>
<dbReference type="PROSITE" id="PS50928">
    <property type="entry name" value="ABC_TM1"/>
    <property type="match status" value="1"/>
</dbReference>
<keyword evidence="2 7" id="KW-0813">Transport</keyword>
<feature type="compositionally biased region" description="Basic residues" evidence="8">
    <location>
        <begin position="26"/>
        <end position="35"/>
    </location>
</feature>
<dbReference type="InterPro" id="IPR000515">
    <property type="entry name" value="MetI-like"/>
</dbReference>
<comment type="similarity">
    <text evidence="7">Belongs to the binding-protein-dependent transport system permease family.</text>
</comment>
<dbReference type="Proteomes" id="UP001183809">
    <property type="component" value="Unassembled WGS sequence"/>
</dbReference>
<evidence type="ECO:0000256" key="1">
    <source>
        <dbReference type="ARBA" id="ARBA00004651"/>
    </source>
</evidence>
<evidence type="ECO:0000256" key="8">
    <source>
        <dbReference type="SAM" id="MobiDB-lite"/>
    </source>
</evidence>
<dbReference type="PANTHER" id="PTHR43744:SF12">
    <property type="entry name" value="ABC TRANSPORTER PERMEASE PROTEIN MG189-RELATED"/>
    <property type="match status" value="1"/>
</dbReference>
<evidence type="ECO:0000259" key="9">
    <source>
        <dbReference type="PROSITE" id="PS50928"/>
    </source>
</evidence>
<evidence type="ECO:0000313" key="10">
    <source>
        <dbReference type="EMBL" id="MDT0468887.1"/>
    </source>
</evidence>
<dbReference type="EMBL" id="JAVREY010000087">
    <property type="protein sequence ID" value="MDT0468887.1"/>
    <property type="molecule type" value="Genomic_DNA"/>
</dbReference>
<dbReference type="PANTHER" id="PTHR43744">
    <property type="entry name" value="ABC TRANSPORTER PERMEASE PROTEIN MG189-RELATED-RELATED"/>
    <property type="match status" value="1"/>
</dbReference>
<feature type="transmembrane region" description="Helical" evidence="7">
    <location>
        <begin position="41"/>
        <end position="64"/>
    </location>
</feature>
<feature type="transmembrane region" description="Helical" evidence="7">
    <location>
        <begin position="139"/>
        <end position="158"/>
    </location>
</feature>